<dbReference type="InterPro" id="IPR006629">
    <property type="entry name" value="LITAF"/>
</dbReference>
<protein>
    <recommendedName>
        <fullName evidence="1">LITAF domain-containing protein</fullName>
    </recommendedName>
</protein>
<dbReference type="Pfam" id="PF10601">
    <property type="entry name" value="zf-LITAF-like"/>
    <property type="match status" value="1"/>
</dbReference>
<evidence type="ECO:0000313" key="2">
    <source>
        <dbReference type="EMBL" id="CAD8163023.1"/>
    </source>
</evidence>
<organism evidence="2 3">
    <name type="scientific">Paramecium octaurelia</name>
    <dbReference type="NCBI Taxonomy" id="43137"/>
    <lineage>
        <taxon>Eukaryota</taxon>
        <taxon>Sar</taxon>
        <taxon>Alveolata</taxon>
        <taxon>Ciliophora</taxon>
        <taxon>Intramacronucleata</taxon>
        <taxon>Oligohymenophorea</taxon>
        <taxon>Peniculida</taxon>
        <taxon>Parameciidae</taxon>
        <taxon>Paramecium</taxon>
    </lineage>
</organism>
<keyword evidence="3" id="KW-1185">Reference proteome</keyword>
<dbReference type="Proteomes" id="UP000683925">
    <property type="component" value="Unassembled WGS sequence"/>
</dbReference>
<evidence type="ECO:0000259" key="1">
    <source>
        <dbReference type="Pfam" id="PF10601"/>
    </source>
</evidence>
<proteinExistence type="predicted"/>
<dbReference type="AlphaFoldDB" id="A0A8S1UG01"/>
<gene>
    <name evidence="2" type="ORF">POCTA_138.1.T0420257</name>
</gene>
<sequence length="44" mass="4896">MIIVLIILCISVSAFVIQMQMDDCRGVVHLCPVCQAEVGRKIHL</sequence>
<name>A0A8S1UG01_PAROT</name>
<evidence type="ECO:0000313" key="3">
    <source>
        <dbReference type="Proteomes" id="UP000683925"/>
    </source>
</evidence>
<comment type="caution">
    <text evidence="2">The sequence shown here is derived from an EMBL/GenBank/DDBJ whole genome shotgun (WGS) entry which is preliminary data.</text>
</comment>
<feature type="domain" description="LITAF" evidence="1">
    <location>
        <begin position="3"/>
        <end position="41"/>
    </location>
</feature>
<accession>A0A8S1UG01</accession>
<reference evidence="2" key="1">
    <citation type="submission" date="2021-01" db="EMBL/GenBank/DDBJ databases">
        <authorList>
            <consortium name="Genoscope - CEA"/>
            <person name="William W."/>
        </authorList>
    </citation>
    <scope>NUCLEOTIDE SEQUENCE</scope>
</reference>
<dbReference type="EMBL" id="CAJJDP010000042">
    <property type="protein sequence ID" value="CAD8163023.1"/>
    <property type="molecule type" value="Genomic_DNA"/>
</dbReference>